<accession>A0A2U1BBF1</accession>
<protein>
    <submittedName>
        <fullName evidence="1">Uncharacterized protein DUF4186</fullName>
    </submittedName>
</protein>
<dbReference type="Proteomes" id="UP000245959">
    <property type="component" value="Unassembled WGS sequence"/>
</dbReference>
<comment type="caution">
    <text evidence="1">The sequence shown here is derived from an EMBL/GenBank/DDBJ whole genome shotgun (WGS) entry which is preliminary data.</text>
</comment>
<keyword evidence="2" id="KW-1185">Reference proteome</keyword>
<dbReference type="InterPro" id="IPR020378">
    <property type="entry name" value="DUF4186"/>
</dbReference>
<name>A0A2U1BBF1_9BACT</name>
<dbReference type="EMBL" id="QEKH01000001">
    <property type="protein sequence ID" value="PVY45985.1"/>
    <property type="molecule type" value="Genomic_DNA"/>
</dbReference>
<proteinExistence type="predicted"/>
<dbReference type="Pfam" id="PF13811">
    <property type="entry name" value="DUF4186"/>
    <property type="match status" value="1"/>
</dbReference>
<organism evidence="1 2">
    <name type="scientific">Victivallis vadensis</name>
    <dbReference type="NCBI Taxonomy" id="172901"/>
    <lineage>
        <taxon>Bacteria</taxon>
        <taxon>Pseudomonadati</taxon>
        <taxon>Lentisphaerota</taxon>
        <taxon>Lentisphaeria</taxon>
        <taxon>Victivallales</taxon>
        <taxon>Victivallaceae</taxon>
        <taxon>Victivallis</taxon>
    </lineage>
</organism>
<gene>
    <name evidence="1" type="ORF">C8D82_101183</name>
</gene>
<evidence type="ECO:0000313" key="2">
    <source>
        <dbReference type="Proteomes" id="UP000245959"/>
    </source>
</evidence>
<dbReference type="AlphaFoldDB" id="A0A2U1BBF1"/>
<reference evidence="1 2" key="1">
    <citation type="submission" date="2018-04" db="EMBL/GenBank/DDBJ databases">
        <title>Genomic Encyclopedia of Type Strains, Phase IV (KMG-IV): sequencing the most valuable type-strain genomes for metagenomic binning, comparative biology and taxonomic classification.</title>
        <authorList>
            <person name="Goeker M."/>
        </authorList>
    </citation>
    <scope>NUCLEOTIDE SEQUENCE [LARGE SCALE GENOMIC DNA]</scope>
    <source>
        <strain evidence="1 2">DSM 14823</strain>
    </source>
</reference>
<sequence length="149" mass="17219">MSESYDIDSKRDFMEHSAISDTEWQALKLRLAESSFRSRFKLRRSELKYLAERGFAVVEGQCRNFIRDRLAPAQPFRDGNQTPMRGHPGFVAQHATGCCCRGCLEKWHGIPQGRRLSEEEINRIVSILMRWIAEHSAGMDEFPVTPDLF</sequence>
<evidence type="ECO:0000313" key="1">
    <source>
        <dbReference type="EMBL" id="PVY45985.1"/>
    </source>
</evidence>